<dbReference type="Pfam" id="PF09673">
    <property type="entry name" value="TrbC_Ftype"/>
    <property type="match status" value="1"/>
</dbReference>
<name>A0A7X1FWF4_9SPHN</name>
<comment type="caution">
    <text evidence="2">The sequence shown here is derived from an EMBL/GenBank/DDBJ whole genome shotgun (WGS) entry which is preliminary data.</text>
</comment>
<evidence type="ECO:0000256" key="1">
    <source>
        <dbReference type="SAM" id="SignalP"/>
    </source>
</evidence>
<keyword evidence="1" id="KW-0732">Signal</keyword>
<organism evidence="2 3">
    <name type="scientific">Novosphingobium piscinae</name>
    <dbReference type="NCBI Taxonomy" id="1507448"/>
    <lineage>
        <taxon>Bacteria</taxon>
        <taxon>Pseudomonadati</taxon>
        <taxon>Pseudomonadota</taxon>
        <taxon>Alphaproteobacteria</taxon>
        <taxon>Sphingomonadales</taxon>
        <taxon>Sphingomonadaceae</taxon>
        <taxon>Novosphingobium</taxon>
    </lineage>
</organism>
<protein>
    <submittedName>
        <fullName evidence="2">Type-F conjugative transfer system pilin assembly protein TrbC</fullName>
    </submittedName>
</protein>
<dbReference type="InterPro" id="IPR014113">
    <property type="entry name" value="T4SS_TrbC_subgr"/>
</dbReference>
<dbReference type="EMBL" id="JACLAX010000002">
    <property type="protein sequence ID" value="MBC2668230.1"/>
    <property type="molecule type" value="Genomic_DNA"/>
</dbReference>
<dbReference type="NCBIfam" id="TIGR02742">
    <property type="entry name" value="TrbC_Ftype"/>
    <property type="match status" value="1"/>
</dbReference>
<accession>A0A7X1FWF4</accession>
<feature type="signal peptide" evidence="1">
    <location>
        <begin position="1"/>
        <end position="24"/>
    </location>
</feature>
<dbReference type="RefSeq" id="WP_185678101.1">
    <property type="nucleotide sequence ID" value="NZ_JACLAX010000002.1"/>
</dbReference>
<dbReference type="Proteomes" id="UP000551327">
    <property type="component" value="Unassembled WGS sequence"/>
</dbReference>
<feature type="chain" id="PRO_5030953649" evidence="1">
    <location>
        <begin position="25"/>
        <end position="255"/>
    </location>
</feature>
<evidence type="ECO:0000313" key="2">
    <source>
        <dbReference type="EMBL" id="MBC2668230.1"/>
    </source>
</evidence>
<evidence type="ECO:0000313" key="3">
    <source>
        <dbReference type="Proteomes" id="UP000551327"/>
    </source>
</evidence>
<reference evidence="2 3" key="1">
    <citation type="submission" date="2020-08" db="EMBL/GenBank/DDBJ databases">
        <title>The genome sequence of type strain Novosphingobium piscinae KCTC 42194.</title>
        <authorList>
            <person name="Liu Y."/>
        </authorList>
    </citation>
    <scope>NUCLEOTIDE SEQUENCE [LARGE SCALE GENOMIC DNA]</scope>
    <source>
        <strain evidence="2 3">KCTC 42194</strain>
    </source>
</reference>
<dbReference type="InterPro" id="IPR019106">
    <property type="entry name" value="T4SS_TrbC"/>
</dbReference>
<gene>
    <name evidence="2" type="primary">trbC</name>
    <name evidence="2" type="ORF">H7F53_03620</name>
</gene>
<keyword evidence="3" id="KW-1185">Reference proteome</keyword>
<proteinExistence type="predicted"/>
<dbReference type="AlphaFoldDB" id="A0A7X1FWF4"/>
<sequence>MRKLSQLPAITGLCLVAAMAGASAQTAEGDLDLAAIRARAAAGATDADALARTARERAEALASEARTSTAAADANGQRYTRAAAGAARSPSTDDTFDFDGMVAAAGAATTMDMGAAPRFVAFASLSMPPAALREMIRDVTRAGGVVALRGLPGNSARALTAALARVASPGEPLGNVGIDPRLFRAFEVEAVPTYVVAASDFDLCDGFDCRDAVPPHDRMSGNVSAAYALGTFAHGGGPGARLAAQHLARLESPQS</sequence>